<dbReference type="EMBL" id="BOPG01000085">
    <property type="protein sequence ID" value="GIJ63012.1"/>
    <property type="molecule type" value="Genomic_DNA"/>
</dbReference>
<comment type="similarity">
    <text evidence="1">Belongs to the ABC transporter superfamily.</text>
</comment>
<keyword evidence="7" id="KW-1185">Reference proteome</keyword>
<dbReference type="GO" id="GO:0016887">
    <property type="term" value="F:ATP hydrolysis activity"/>
    <property type="evidence" value="ECO:0007669"/>
    <property type="project" value="InterPro"/>
</dbReference>
<dbReference type="PROSITE" id="PS00211">
    <property type="entry name" value="ABC_TRANSPORTER_1"/>
    <property type="match status" value="1"/>
</dbReference>
<gene>
    <name evidence="6" type="ORF">Vau01_105280</name>
</gene>
<evidence type="ECO:0000256" key="2">
    <source>
        <dbReference type="ARBA" id="ARBA00022448"/>
    </source>
</evidence>
<dbReference type="PROSITE" id="PS50893">
    <property type="entry name" value="ABC_TRANSPORTER_2"/>
    <property type="match status" value="1"/>
</dbReference>
<dbReference type="GO" id="GO:0005524">
    <property type="term" value="F:ATP binding"/>
    <property type="evidence" value="ECO:0007669"/>
    <property type="project" value="UniProtKB-KW"/>
</dbReference>
<dbReference type="SUPFAM" id="SSF52540">
    <property type="entry name" value="P-loop containing nucleoside triphosphate hydrolases"/>
    <property type="match status" value="1"/>
</dbReference>
<organism evidence="6 7">
    <name type="scientific">Virgisporangium aurantiacum</name>
    <dbReference type="NCBI Taxonomy" id="175570"/>
    <lineage>
        <taxon>Bacteria</taxon>
        <taxon>Bacillati</taxon>
        <taxon>Actinomycetota</taxon>
        <taxon>Actinomycetes</taxon>
        <taxon>Micromonosporales</taxon>
        <taxon>Micromonosporaceae</taxon>
        <taxon>Virgisporangium</taxon>
    </lineage>
</organism>
<dbReference type="PANTHER" id="PTHR43335">
    <property type="entry name" value="ABC TRANSPORTER, ATP-BINDING PROTEIN"/>
    <property type="match status" value="1"/>
</dbReference>
<proteinExistence type="inferred from homology"/>
<evidence type="ECO:0000313" key="7">
    <source>
        <dbReference type="Proteomes" id="UP000612585"/>
    </source>
</evidence>
<dbReference type="SMART" id="SM00382">
    <property type="entry name" value="AAA"/>
    <property type="match status" value="1"/>
</dbReference>
<dbReference type="InterPro" id="IPR017871">
    <property type="entry name" value="ABC_transporter-like_CS"/>
</dbReference>
<evidence type="ECO:0000259" key="5">
    <source>
        <dbReference type="PROSITE" id="PS50893"/>
    </source>
</evidence>
<dbReference type="InterPro" id="IPR027417">
    <property type="entry name" value="P-loop_NTPase"/>
</dbReference>
<dbReference type="RefSeq" id="WP_204009001.1">
    <property type="nucleotide sequence ID" value="NZ_BOPG01000085.1"/>
</dbReference>
<dbReference type="Proteomes" id="UP000612585">
    <property type="component" value="Unassembled WGS sequence"/>
</dbReference>
<evidence type="ECO:0000256" key="4">
    <source>
        <dbReference type="ARBA" id="ARBA00022840"/>
    </source>
</evidence>
<comment type="caution">
    <text evidence="6">The sequence shown here is derived from an EMBL/GenBank/DDBJ whole genome shotgun (WGS) entry which is preliminary data.</text>
</comment>
<dbReference type="PANTHER" id="PTHR43335:SF2">
    <property type="entry name" value="ABC TRANSPORTER, ATP-BINDING PROTEIN"/>
    <property type="match status" value="1"/>
</dbReference>
<dbReference type="InterPro" id="IPR003439">
    <property type="entry name" value="ABC_transporter-like_ATP-bd"/>
</dbReference>
<evidence type="ECO:0000256" key="1">
    <source>
        <dbReference type="ARBA" id="ARBA00005417"/>
    </source>
</evidence>
<dbReference type="Pfam" id="PF00005">
    <property type="entry name" value="ABC_tran"/>
    <property type="match status" value="1"/>
</dbReference>
<dbReference type="AlphaFoldDB" id="A0A8J4E8Q7"/>
<keyword evidence="3" id="KW-0547">Nucleotide-binding</keyword>
<sequence>MSVMVNLDGVSKTYGRATVVGPITVDLRPGVIGLLGPNGAGKTTLLRLLSTALPSSTGRITIAGFDVCATHANRVAARRRLGYCPQEVTFPRGMTAFGFVEYIAVLKEWKDADTRHREVRRVLDLVDLGDRTAMKVSKLSGGQRRRLAIAQALIGAPDLLLLDEPTTGLDPEQRASLRGLLSGLAGTVLISTHQTEDVSALCDRVLVIDAGVIHFDGAVPEFLATAAGRVHLGPTASPGAVQTWKTGTGLVRSVGGQPAPDSSVVDPSVEDAYLLLRSAERTRQGVV</sequence>
<keyword evidence="4 6" id="KW-0067">ATP-binding</keyword>
<evidence type="ECO:0000313" key="6">
    <source>
        <dbReference type="EMBL" id="GIJ63012.1"/>
    </source>
</evidence>
<accession>A0A8J4E8Q7</accession>
<evidence type="ECO:0000256" key="3">
    <source>
        <dbReference type="ARBA" id="ARBA00022741"/>
    </source>
</evidence>
<name>A0A8J4E8Q7_9ACTN</name>
<feature type="domain" description="ABC transporter" evidence="5">
    <location>
        <begin position="5"/>
        <end position="235"/>
    </location>
</feature>
<dbReference type="InterPro" id="IPR003593">
    <property type="entry name" value="AAA+_ATPase"/>
</dbReference>
<reference evidence="6" key="1">
    <citation type="submission" date="2021-01" db="EMBL/GenBank/DDBJ databases">
        <title>Whole genome shotgun sequence of Virgisporangium aurantiacum NBRC 16421.</title>
        <authorList>
            <person name="Komaki H."/>
            <person name="Tamura T."/>
        </authorList>
    </citation>
    <scope>NUCLEOTIDE SEQUENCE</scope>
    <source>
        <strain evidence="6">NBRC 16421</strain>
    </source>
</reference>
<keyword evidence="2" id="KW-0813">Transport</keyword>
<protein>
    <submittedName>
        <fullName evidence="6">ABC transporter ATP-binding protein</fullName>
    </submittedName>
</protein>
<dbReference type="Gene3D" id="3.40.50.300">
    <property type="entry name" value="P-loop containing nucleotide triphosphate hydrolases"/>
    <property type="match status" value="1"/>
</dbReference>